<comment type="caution">
    <text evidence="2">The sequence shown here is derived from an EMBL/GenBank/DDBJ whole genome shotgun (WGS) entry which is preliminary data.</text>
</comment>
<evidence type="ECO:0000256" key="1">
    <source>
        <dbReference type="SAM" id="Phobius"/>
    </source>
</evidence>
<gene>
    <name evidence="2" type="ORF">T10_10660</name>
</gene>
<dbReference type="OrthoDB" id="5912111at2759"/>
<keyword evidence="3" id="KW-1185">Reference proteome</keyword>
<accession>A0A0V1N3L1</accession>
<name>A0A0V1N3L1_9BILA</name>
<dbReference type="AlphaFoldDB" id="A0A0V1N3L1"/>
<keyword evidence="1" id="KW-0812">Transmembrane</keyword>
<evidence type="ECO:0000313" key="2">
    <source>
        <dbReference type="EMBL" id="KRZ78432.1"/>
    </source>
</evidence>
<keyword evidence="1" id="KW-0472">Membrane</keyword>
<sequence length="211" mass="24603">MEKHNPCLTNYDCDKQMQCCPNHRCQQCCLNDAMDCAQVQPVVLWTNIDYNLKPMPTWNVTAMIGGTILMIVFAICAAQVYAKKNRIDYNYNQLRKRDNRKSTPAVAPTVAHQLHRMRSRSRRSKNNFWQNLKMKINHFNICTETRRKSSLSNRQQAVATVSNNYSIGQNVEKAFHLCSYENVGFENDIYTETIKQKIENQPNDENQLFTK</sequence>
<protein>
    <submittedName>
        <fullName evidence="2">Uncharacterized protein</fullName>
    </submittedName>
</protein>
<keyword evidence="1" id="KW-1133">Transmembrane helix</keyword>
<dbReference type="EMBL" id="JYDO01000012">
    <property type="protein sequence ID" value="KRZ78432.1"/>
    <property type="molecule type" value="Genomic_DNA"/>
</dbReference>
<feature type="transmembrane region" description="Helical" evidence="1">
    <location>
        <begin position="60"/>
        <end position="82"/>
    </location>
</feature>
<organism evidence="2 3">
    <name type="scientific">Trichinella papuae</name>
    <dbReference type="NCBI Taxonomy" id="268474"/>
    <lineage>
        <taxon>Eukaryota</taxon>
        <taxon>Metazoa</taxon>
        <taxon>Ecdysozoa</taxon>
        <taxon>Nematoda</taxon>
        <taxon>Enoplea</taxon>
        <taxon>Dorylaimia</taxon>
        <taxon>Trichinellida</taxon>
        <taxon>Trichinellidae</taxon>
        <taxon>Trichinella</taxon>
    </lineage>
</organism>
<dbReference type="Proteomes" id="UP000054843">
    <property type="component" value="Unassembled WGS sequence"/>
</dbReference>
<evidence type="ECO:0000313" key="3">
    <source>
        <dbReference type="Proteomes" id="UP000054843"/>
    </source>
</evidence>
<proteinExistence type="predicted"/>
<reference evidence="2 3" key="1">
    <citation type="submission" date="2015-01" db="EMBL/GenBank/DDBJ databases">
        <title>Evolution of Trichinella species and genotypes.</title>
        <authorList>
            <person name="Korhonen P.K."/>
            <person name="Edoardo P."/>
            <person name="Giuseppe L.R."/>
            <person name="Gasser R.B."/>
        </authorList>
    </citation>
    <scope>NUCLEOTIDE SEQUENCE [LARGE SCALE GENOMIC DNA]</scope>
    <source>
        <strain evidence="2">ISS1980</strain>
    </source>
</reference>